<keyword evidence="5" id="KW-1185">Reference proteome</keyword>
<organism evidence="4 5">
    <name type="scientific">Streptomyces zagrosensis</name>
    <dbReference type="NCBI Taxonomy" id="1042984"/>
    <lineage>
        <taxon>Bacteria</taxon>
        <taxon>Bacillati</taxon>
        <taxon>Actinomycetota</taxon>
        <taxon>Actinomycetes</taxon>
        <taxon>Kitasatosporales</taxon>
        <taxon>Streptomycetaceae</taxon>
        <taxon>Streptomyces</taxon>
    </lineage>
</organism>
<dbReference type="Gene3D" id="1.20.120.450">
    <property type="entry name" value="dinb family like domain"/>
    <property type="match status" value="1"/>
</dbReference>
<evidence type="ECO:0000256" key="1">
    <source>
        <dbReference type="SAM" id="MobiDB-lite"/>
    </source>
</evidence>
<feature type="domain" description="MDMPI C-terminal" evidence="2">
    <location>
        <begin position="143"/>
        <end position="256"/>
    </location>
</feature>
<evidence type="ECO:0000259" key="2">
    <source>
        <dbReference type="Pfam" id="PF07398"/>
    </source>
</evidence>
<dbReference type="GO" id="GO:0046872">
    <property type="term" value="F:metal ion binding"/>
    <property type="evidence" value="ECO:0007669"/>
    <property type="project" value="InterPro"/>
</dbReference>
<dbReference type="Pfam" id="PF07398">
    <property type="entry name" value="MDMPI_C"/>
    <property type="match status" value="1"/>
</dbReference>
<dbReference type="PANTHER" id="PTHR40758:SF1">
    <property type="entry name" value="CONSERVED PROTEIN"/>
    <property type="match status" value="1"/>
</dbReference>
<dbReference type="NCBIfam" id="TIGR03083">
    <property type="entry name" value="maleylpyruvate isomerase family mycothiol-dependent enzyme"/>
    <property type="match status" value="1"/>
</dbReference>
<dbReference type="InterPro" id="IPR017517">
    <property type="entry name" value="Maleyloyr_isom"/>
</dbReference>
<proteinExistence type="predicted"/>
<dbReference type="Proteomes" id="UP000588098">
    <property type="component" value="Unassembled WGS sequence"/>
</dbReference>
<dbReference type="Pfam" id="PF11716">
    <property type="entry name" value="MDMPI_N"/>
    <property type="match status" value="1"/>
</dbReference>
<dbReference type="InterPro" id="IPR034660">
    <property type="entry name" value="DinB/YfiT-like"/>
</dbReference>
<evidence type="ECO:0000313" key="5">
    <source>
        <dbReference type="Proteomes" id="UP000588098"/>
    </source>
</evidence>
<reference evidence="4 5" key="1">
    <citation type="submission" date="2020-08" db="EMBL/GenBank/DDBJ databases">
        <title>Genomic Encyclopedia of Type Strains, Phase III (KMG-III): the genomes of soil and plant-associated and newly described type strains.</title>
        <authorList>
            <person name="Whitman W."/>
        </authorList>
    </citation>
    <scope>NUCLEOTIDE SEQUENCE [LARGE SCALE GENOMIC DNA]</scope>
    <source>
        <strain evidence="4 5">CECT 8305</strain>
    </source>
</reference>
<dbReference type="InterPro" id="IPR024344">
    <property type="entry name" value="MDMPI_metal-binding"/>
</dbReference>
<dbReference type="SUPFAM" id="SSF109854">
    <property type="entry name" value="DinB/YfiT-like putative metalloenzymes"/>
    <property type="match status" value="1"/>
</dbReference>
<dbReference type="PANTHER" id="PTHR40758">
    <property type="entry name" value="CONSERVED PROTEIN"/>
    <property type="match status" value="1"/>
</dbReference>
<dbReference type="GO" id="GO:0005886">
    <property type="term" value="C:plasma membrane"/>
    <property type="evidence" value="ECO:0007669"/>
    <property type="project" value="TreeGrafter"/>
</dbReference>
<evidence type="ECO:0000259" key="3">
    <source>
        <dbReference type="Pfam" id="PF11716"/>
    </source>
</evidence>
<protein>
    <submittedName>
        <fullName evidence="4">Uncharacterized protein (TIGR03083 family)</fullName>
    </submittedName>
</protein>
<accession>A0A7W9UY86</accession>
<feature type="domain" description="Mycothiol-dependent maleylpyruvate isomerase metal-binding" evidence="3">
    <location>
        <begin position="12"/>
        <end position="129"/>
    </location>
</feature>
<evidence type="ECO:0000313" key="4">
    <source>
        <dbReference type="EMBL" id="MBB5935387.1"/>
    </source>
</evidence>
<dbReference type="EMBL" id="JACHJL010000005">
    <property type="protein sequence ID" value="MBB5935387.1"/>
    <property type="molecule type" value="Genomic_DNA"/>
</dbReference>
<dbReference type="InterPro" id="IPR010872">
    <property type="entry name" value="MDMPI_C-term_domain"/>
</dbReference>
<name>A0A7W9UY86_9ACTN</name>
<feature type="region of interest" description="Disordered" evidence="1">
    <location>
        <begin position="196"/>
        <end position="216"/>
    </location>
</feature>
<gene>
    <name evidence="4" type="ORF">FHS42_002449</name>
</gene>
<dbReference type="RefSeq" id="WP_184571823.1">
    <property type="nucleotide sequence ID" value="NZ_JACHJL010000005.1"/>
</dbReference>
<sequence>METTKLLQILARDGELLADAAERAELDARVASCPEWTVRDLVAHTGRIHRWATGFVAHQLTEPRRPPQDPELQGAELLAWFREGHGALVSALRSAPDDLECWTFLPSPTPRAFWARRQAHETAIHRVDAELARGAGVSLIDADFAMDGVDELLTGFHGRERSRVHSEQPVVLRLHSTDTAARWTVRLSDGPLAVERQGEGAAAPQQTAIDEDTEGAARTQAAQCTLIGSTADLYLTLWNRPPSGEVRTEGDTAVAALWRETSAIV</sequence>
<comment type="caution">
    <text evidence="4">The sequence shown here is derived from an EMBL/GenBank/DDBJ whole genome shotgun (WGS) entry which is preliminary data.</text>
</comment>
<dbReference type="AlphaFoldDB" id="A0A7W9UY86"/>